<name>A0A6M8B7C2_9CYAN</name>
<sequence length="62" mass="7281">MNSNTPSNTLFPNQEAGRKPSLWHRLKLWIRQDIVADDPWDVDTYFPEEDQAATLHQETVEK</sequence>
<dbReference type="Proteomes" id="UP000505210">
    <property type="component" value="Chromosome"/>
</dbReference>
<organism evidence="1 2">
    <name type="scientific">Thermoleptolyngbya sichuanensis A183</name>
    <dbReference type="NCBI Taxonomy" id="2737172"/>
    <lineage>
        <taxon>Bacteria</taxon>
        <taxon>Bacillati</taxon>
        <taxon>Cyanobacteriota</taxon>
        <taxon>Cyanophyceae</taxon>
        <taxon>Oculatellales</taxon>
        <taxon>Oculatellaceae</taxon>
        <taxon>Thermoleptolyngbya</taxon>
        <taxon>Thermoleptolyngbya sichuanensis</taxon>
    </lineage>
</organism>
<gene>
    <name evidence="1" type="ORF">HPC62_12760</name>
</gene>
<dbReference type="KEGG" id="theu:HPC62_12760"/>
<dbReference type="EMBL" id="CP053661">
    <property type="protein sequence ID" value="QKD82944.1"/>
    <property type="molecule type" value="Genomic_DNA"/>
</dbReference>
<keyword evidence="2" id="KW-1185">Reference proteome</keyword>
<accession>A0A6M8B7C2</accession>
<evidence type="ECO:0000313" key="1">
    <source>
        <dbReference type="EMBL" id="QKD82944.1"/>
    </source>
</evidence>
<proteinExistence type="predicted"/>
<dbReference type="RefSeq" id="WP_172356208.1">
    <property type="nucleotide sequence ID" value="NZ_CP053661.1"/>
</dbReference>
<reference evidence="1 2" key="1">
    <citation type="submission" date="2020-05" db="EMBL/GenBank/DDBJ databases">
        <title>Complete genome sequence of of a novel Thermoleptolyngbya strain isolated from hot springs of Ganzi, Sichuan China.</title>
        <authorList>
            <person name="Tang J."/>
            <person name="Daroch M."/>
            <person name="Li L."/>
            <person name="Waleron K."/>
            <person name="Waleron M."/>
            <person name="Waleron M."/>
        </authorList>
    </citation>
    <scope>NUCLEOTIDE SEQUENCE [LARGE SCALE GENOMIC DNA]</scope>
    <source>
        <strain evidence="1 2">PKUAC-SCTA183</strain>
    </source>
</reference>
<evidence type="ECO:0000313" key="2">
    <source>
        <dbReference type="Proteomes" id="UP000505210"/>
    </source>
</evidence>
<dbReference type="AlphaFoldDB" id="A0A6M8B7C2"/>
<protein>
    <submittedName>
        <fullName evidence="1">Uncharacterized protein</fullName>
    </submittedName>
</protein>